<accession>A0ABY6Z6Y5</accession>
<dbReference type="PANTHER" id="PTHR43792">
    <property type="entry name" value="GNAT FAMILY, PUTATIVE (AFU_ORTHOLOGUE AFUA_3G00765)-RELATED-RELATED"/>
    <property type="match status" value="1"/>
</dbReference>
<sequence>MRYDMLETDRLRLRPYRLEDFRFYVYLWQDPDVVRYIGNGQPRSKADLKANYPYWVSKSELGKGILLMELRDSCKPVGHAGLLPQVVDGQEQLEIGYWVAKEHWGKGYASETAALCRDVAFKQLGVPRVISIIQPENIRSIRVAEKTGMRFHHATEFHGIPVHIFAMENPF</sequence>
<dbReference type="RefSeq" id="WP_268046017.1">
    <property type="nucleotide sequence ID" value="NZ_CP104064.1"/>
</dbReference>
<organism evidence="2 3">
    <name type="scientific">Alicyclobacillus dauci</name>
    <dbReference type="NCBI Taxonomy" id="1475485"/>
    <lineage>
        <taxon>Bacteria</taxon>
        <taxon>Bacillati</taxon>
        <taxon>Bacillota</taxon>
        <taxon>Bacilli</taxon>
        <taxon>Bacillales</taxon>
        <taxon>Alicyclobacillaceae</taxon>
        <taxon>Alicyclobacillus</taxon>
    </lineage>
</organism>
<dbReference type="InterPro" id="IPR016181">
    <property type="entry name" value="Acyl_CoA_acyltransferase"/>
</dbReference>
<proteinExistence type="predicted"/>
<gene>
    <name evidence="2" type="ORF">NZD86_08175</name>
</gene>
<dbReference type="Gene3D" id="3.40.630.30">
    <property type="match status" value="1"/>
</dbReference>
<protein>
    <submittedName>
        <fullName evidence="2">GNAT family N-acetyltransferase</fullName>
    </submittedName>
</protein>
<evidence type="ECO:0000313" key="2">
    <source>
        <dbReference type="EMBL" id="WAH38443.1"/>
    </source>
</evidence>
<dbReference type="PANTHER" id="PTHR43792:SF1">
    <property type="entry name" value="N-ACETYLTRANSFERASE DOMAIN-CONTAINING PROTEIN"/>
    <property type="match status" value="1"/>
</dbReference>
<dbReference type="InterPro" id="IPR051531">
    <property type="entry name" value="N-acetyltransferase"/>
</dbReference>
<dbReference type="EMBL" id="CP104064">
    <property type="protein sequence ID" value="WAH38443.1"/>
    <property type="molecule type" value="Genomic_DNA"/>
</dbReference>
<dbReference type="Pfam" id="PF13302">
    <property type="entry name" value="Acetyltransf_3"/>
    <property type="match status" value="1"/>
</dbReference>
<feature type="domain" description="N-acetyltransferase" evidence="1">
    <location>
        <begin position="11"/>
        <end position="171"/>
    </location>
</feature>
<dbReference type="InterPro" id="IPR000182">
    <property type="entry name" value="GNAT_dom"/>
</dbReference>
<dbReference type="PROSITE" id="PS51186">
    <property type="entry name" value="GNAT"/>
    <property type="match status" value="1"/>
</dbReference>
<evidence type="ECO:0000313" key="3">
    <source>
        <dbReference type="Proteomes" id="UP001164803"/>
    </source>
</evidence>
<name>A0ABY6Z6Y5_9BACL</name>
<dbReference type="Proteomes" id="UP001164803">
    <property type="component" value="Chromosome"/>
</dbReference>
<evidence type="ECO:0000259" key="1">
    <source>
        <dbReference type="PROSITE" id="PS51186"/>
    </source>
</evidence>
<dbReference type="SUPFAM" id="SSF55729">
    <property type="entry name" value="Acyl-CoA N-acyltransferases (Nat)"/>
    <property type="match status" value="1"/>
</dbReference>
<reference evidence="2" key="1">
    <citation type="submission" date="2022-08" db="EMBL/GenBank/DDBJ databases">
        <title>Alicyclobacillus dauci DSM2870, complete genome.</title>
        <authorList>
            <person name="Wang Q."/>
            <person name="Cai R."/>
            <person name="Wang Z."/>
        </authorList>
    </citation>
    <scope>NUCLEOTIDE SEQUENCE</scope>
    <source>
        <strain evidence="2">DSM 28700</strain>
    </source>
</reference>
<keyword evidence="3" id="KW-1185">Reference proteome</keyword>